<feature type="compositionally biased region" description="Polar residues" evidence="1">
    <location>
        <begin position="338"/>
        <end position="351"/>
    </location>
</feature>
<gene>
    <name evidence="4" type="ORF">KK1_036657</name>
</gene>
<feature type="compositionally biased region" description="Basic and acidic residues" evidence="1">
    <location>
        <begin position="454"/>
        <end position="467"/>
    </location>
</feature>
<feature type="region of interest" description="Disordered" evidence="1">
    <location>
        <begin position="447"/>
        <end position="471"/>
    </location>
</feature>
<dbReference type="Pfam" id="PF07918">
    <property type="entry name" value="CAP160"/>
    <property type="match status" value="3"/>
</dbReference>
<evidence type="ECO:0000259" key="2">
    <source>
        <dbReference type="Pfam" id="PF23399"/>
    </source>
</evidence>
<evidence type="ECO:0000313" key="4">
    <source>
        <dbReference type="EMBL" id="KYP41949.1"/>
    </source>
</evidence>
<evidence type="ECO:0000313" key="5">
    <source>
        <dbReference type="Proteomes" id="UP000075243"/>
    </source>
</evidence>
<dbReference type="InterPro" id="IPR012418">
    <property type="entry name" value="CAP160"/>
</dbReference>
<dbReference type="GO" id="GO:0009737">
    <property type="term" value="P:response to abscisic acid"/>
    <property type="evidence" value="ECO:0007669"/>
    <property type="project" value="InterPro"/>
</dbReference>
<feature type="compositionally biased region" description="Low complexity" evidence="1">
    <location>
        <begin position="202"/>
        <end position="213"/>
    </location>
</feature>
<dbReference type="InterPro" id="IPR057058">
    <property type="entry name" value="LTI65_LTI78_NYQTKV"/>
</dbReference>
<dbReference type="InterPro" id="IPR037491">
    <property type="entry name" value="LTI78/LTI65"/>
</dbReference>
<feature type="compositionally biased region" description="Polar residues" evidence="1">
    <location>
        <begin position="220"/>
        <end position="229"/>
    </location>
</feature>
<dbReference type="Proteomes" id="UP000075243">
    <property type="component" value="Unassembled WGS sequence"/>
</dbReference>
<dbReference type="Pfam" id="PF23402">
    <property type="entry name" value="LTI65_LTI78_NYQTKV"/>
    <property type="match status" value="1"/>
</dbReference>
<proteinExistence type="predicted"/>
<feature type="region of interest" description="Disordered" evidence="1">
    <location>
        <begin position="268"/>
        <end position="384"/>
    </location>
</feature>
<organism evidence="4 5">
    <name type="scientific">Cajanus cajan</name>
    <name type="common">Pigeon pea</name>
    <name type="synonym">Cajanus indicus</name>
    <dbReference type="NCBI Taxonomy" id="3821"/>
    <lineage>
        <taxon>Eukaryota</taxon>
        <taxon>Viridiplantae</taxon>
        <taxon>Streptophyta</taxon>
        <taxon>Embryophyta</taxon>
        <taxon>Tracheophyta</taxon>
        <taxon>Spermatophyta</taxon>
        <taxon>Magnoliopsida</taxon>
        <taxon>eudicotyledons</taxon>
        <taxon>Gunneridae</taxon>
        <taxon>Pentapetalae</taxon>
        <taxon>rosids</taxon>
        <taxon>fabids</taxon>
        <taxon>Fabales</taxon>
        <taxon>Fabaceae</taxon>
        <taxon>Papilionoideae</taxon>
        <taxon>50 kb inversion clade</taxon>
        <taxon>NPAAA clade</taxon>
        <taxon>indigoferoid/millettioid clade</taxon>
        <taxon>Phaseoleae</taxon>
        <taxon>Cajanus</taxon>
    </lineage>
</organism>
<evidence type="ECO:0000259" key="3">
    <source>
        <dbReference type="Pfam" id="PF23402"/>
    </source>
</evidence>
<dbReference type="Gramene" id="C.cajan_37783.t">
    <property type="protein sequence ID" value="C.cajan_37783.t"/>
    <property type="gene ID" value="C.cajan_37783"/>
</dbReference>
<feature type="domain" description="LTI65/LTI78 NYQTKV repeat" evidence="3">
    <location>
        <begin position="74"/>
        <end position="134"/>
    </location>
</feature>
<accession>A0A151RHC5</accession>
<protein>
    <submittedName>
        <fullName evidence="4">Low-temperature-induced 65 kDa protein</fullName>
    </submittedName>
</protein>
<dbReference type="STRING" id="3821.A0A151RHC5"/>
<dbReference type="InterPro" id="IPR057059">
    <property type="entry name" value="LTI65/LTI78_PGEED"/>
</dbReference>
<reference evidence="4" key="1">
    <citation type="journal article" date="2012" name="Nat. Biotechnol.">
        <title>Draft genome sequence of pigeonpea (Cajanus cajan), an orphan legume crop of resource-poor farmers.</title>
        <authorList>
            <person name="Varshney R.K."/>
            <person name="Chen W."/>
            <person name="Li Y."/>
            <person name="Bharti A.K."/>
            <person name="Saxena R.K."/>
            <person name="Schlueter J.A."/>
            <person name="Donoghue M.T."/>
            <person name="Azam S."/>
            <person name="Fan G."/>
            <person name="Whaley A.M."/>
            <person name="Farmer A.D."/>
            <person name="Sheridan J."/>
            <person name="Iwata A."/>
            <person name="Tuteja R."/>
            <person name="Penmetsa R.V."/>
            <person name="Wu W."/>
            <person name="Upadhyaya H.D."/>
            <person name="Yang S.P."/>
            <person name="Shah T."/>
            <person name="Saxena K.B."/>
            <person name="Michael T."/>
            <person name="McCombie W.R."/>
            <person name="Yang B."/>
            <person name="Zhang G."/>
            <person name="Yang H."/>
            <person name="Wang J."/>
            <person name="Spillane C."/>
            <person name="Cook D.R."/>
            <person name="May G.D."/>
            <person name="Xu X."/>
            <person name="Jackson S.A."/>
        </authorList>
    </citation>
    <scope>NUCLEOTIDE SEQUENCE [LARGE SCALE GENOMIC DNA]</scope>
</reference>
<dbReference type="EMBL" id="KQ483743">
    <property type="protein sequence ID" value="KYP41949.1"/>
    <property type="molecule type" value="Genomic_DNA"/>
</dbReference>
<sequence>MVVDPEVHGAPIYDSAAVRSAAPGQVNILGRHGGTTVLGEEPQHDPRVKVVSPTTGISQSRTTIVEVEKIVNHKVNLERPMHLEEDPNAPRSIAGAHAPANYQTKVTDPTGAGGAEIDITPVEKSFTRMTVHNEPKTYTEPKLFPTGAETHHHSAGIHSQFAPELSAATKTHYPSVESYGQNKPELSAEVKTQYPQSHNQFTPTPTKTLYPPTKMHDQYFPQQSSSTKAQYPLSGSHDQFAPESQYPSTKIHDQHLPQYSKSQYPSTKIHDQHFPQHSSATKSQYPSSGSHDQFAPVLSTEPNIHHPHTGIHDHHFPQQTSATNPQYPSSRSHDQFQPEFSSQPKTPQTYNPMDKPSNESNENETTETKHHQENTGNEKPSTISSATGAIADKAVNAKNAVASKLGYNTNENETTQTNEKPSTITSATTAIADKAATAKNAVASKLGYGDTNENETKHHHEVNRSNEKPSTLSSATTAVADKAVSAKNTVASKLGFGDNTTTTHEEKRSDHAAYPTEYGKNKLAVAGVDARSKVEQDKGVSVKEYLVEKLRPGVDDKALSEVISETLHKEEREPVEGTTGEVERGRVLGKVTESEEVKRRLGSEDLKTEKRYEEMYVNSPGTGVVDKLKGMVGSLLTGETQPSKGNQIHAFYLFSSR</sequence>
<dbReference type="PANTHER" id="PTHR33836:SF1">
    <property type="entry name" value="LOW-TEMPERATURE-INDUCED 65 KDA PROTEIN-RELATED"/>
    <property type="match status" value="1"/>
</dbReference>
<dbReference type="OMA" id="TKTHYPS"/>
<feature type="domain" description="LTI65/LTI78 PGEED repeat" evidence="2">
    <location>
        <begin position="537"/>
        <end position="567"/>
    </location>
</feature>
<dbReference type="GO" id="GO:0006950">
    <property type="term" value="P:response to stress"/>
    <property type="evidence" value="ECO:0007669"/>
    <property type="project" value="TreeGrafter"/>
</dbReference>
<keyword evidence="5" id="KW-1185">Reference proteome</keyword>
<dbReference type="Pfam" id="PF23399">
    <property type="entry name" value="LTI65_PGEED"/>
    <property type="match status" value="1"/>
</dbReference>
<feature type="compositionally biased region" description="Polar residues" evidence="1">
    <location>
        <begin position="317"/>
        <end position="330"/>
    </location>
</feature>
<evidence type="ECO:0000256" key="1">
    <source>
        <dbReference type="SAM" id="MobiDB-lite"/>
    </source>
</evidence>
<feature type="compositionally biased region" description="Polar residues" evidence="1">
    <location>
        <begin position="275"/>
        <end position="291"/>
    </location>
</feature>
<feature type="compositionally biased region" description="Polar residues" evidence="1">
    <location>
        <begin position="374"/>
        <end position="384"/>
    </location>
</feature>
<dbReference type="PANTHER" id="PTHR33836">
    <property type="entry name" value="LOW-TEMPERATURE-INDUCED 65 KDA PROTEIN-RELATED"/>
    <property type="match status" value="1"/>
</dbReference>
<name>A0A151RHC5_CAJCA</name>
<feature type="region of interest" description="Disordered" evidence="1">
    <location>
        <begin position="194"/>
        <end position="245"/>
    </location>
</feature>
<dbReference type="AlphaFoldDB" id="A0A151RHC5"/>